<dbReference type="AlphaFoldDB" id="A0A067W5Q5"/>
<evidence type="ECO:0000313" key="2">
    <source>
        <dbReference type="EMBL" id="KEC54156.1"/>
    </source>
</evidence>
<evidence type="ECO:0008006" key="4">
    <source>
        <dbReference type="Google" id="ProtNLM"/>
    </source>
</evidence>
<dbReference type="PROSITE" id="PS51257">
    <property type="entry name" value="PROKAR_LIPOPROTEIN"/>
    <property type="match status" value="1"/>
</dbReference>
<evidence type="ECO:0000256" key="1">
    <source>
        <dbReference type="SAM" id="SignalP"/>
    </source>
</evidence>
<dbReference type="EMBL" id="AHPK01000018">
    <property type="protein sequence ID" value="KEC54156.1"/>
    <property type="molecule type" value="Genomic_DNA"/>
</dbReference>
<dbReference type="Proteomes" id="UP000027336">
    <property type="component" value="Unassembled WGS sequence"/>
</dbReference>
<keyword evidence="3" id="KW-1185">Reference proteome</keyword>
<sequence>MTKMIFQLLKVYRIKLSILTVLSLLTTSCFVHAEETIKNAPTITVTATGENQATPDMAIINLAVVTHDTTAQKALAANNKFMNDILDTFKNNGIQANDLQTSGLSIYQTNSDKKQEKKNNEITYHVSNSLTVNIRNLANAGKIFDQAMALGVNSVNGITFTNADTKPLYKEARKKAVIEAIAKAETLAQAANVKLGKIITINESNNEYYPTPRLMSRAQSASYADTNFSGGELNYHVSVTITFAIDD</sequence>
<dbReference type="RefSeq" id="WP_035006983.1">
    <property type="nucleotide sequence ID" value="NZ_KL407338.1"/>
</dbReference>
<comment type="caution">
    <text evidence="2">The sequence shown here is derived from an EMBL/GenBank/DDBJ whole genome shotgun (WGS) entry which is preliminary data.</text>
</comment>
<dbReference type="Gene3D" id="3.30.70.2970">
    <property type="entry name" value="Protein of unknown function (DUF541), domain 2"/>
    <property type="match status" value="1"/>
</dbReference>
<name>A0A067W5Q5_9HYPH</name>
<dbReference type="Gene3D" id="3.30.110.170">
    <property type="entry name" value="Protein of unknown function (DUF541), domain 1"/>
    <property type="match status" value="1"/>
</dbReference>
<gene>
    <name evidence="2" type="ORF">O99_01037</name>
</gene>
<dbReference type="OrthoDB" id="9813144at2"/>
<protein>
    <recommendedName>
        <fullName evidence="4">Outer membrane protein</fullName>
    </recommendedName>
</protein>
<dbReference type="Pfam" id="PF04402">
    <property type="entry name" value="SIMPL"/>
    <property type="match status" value="1"/>
</dbReference>
<evidence type="ECO:0000313" key="3">
    <source>
        <dbReference type="Proteomes" id="UP000027336"/>
    </source>
</evidence>
<organism evidence="2 3">
    <name type="scientific">Bartonella rochalimae ATCC BAA-1498</name>
    <dbReference type="NCBI Taxonomy" id="685782"/>
    <lineage>
        <taxon>Bacteria</taxon>
        <taxon>Pseudomonadati</taxon>
        <taxon>Pseudomonadota</taxon>
        <taxon>Alphaproteobacteria</taxon>
        <taxon>Hyphomicrobiales</taxon>
        <taxon>Bartonellaceae</taxon>
        <taxon>Bartonella</taxon>
    </lineage>
</organism>
<proteinExistence type="predicted"/>
<accession>A0A067W5Q5</accession>
<feature type="chain" id="PRO_5001647713" description="Outer membrane protein" evidence="1">
    <location>
        <begin position="34"/>
        <end position="247"/>
    </location>
</feature>
<dbReference type="InterPro" id="IPR052022">
    <property type="entry name" value="26kDa_periplasmic_antigen"/>
</dbReference>
<dbReference type="eggNOG" id="COG2968">
    <property type="taxonomic scope" value="Bacteria"/>
</dbReference>
<reference evidence="2 3" key="1">
    <citation type="submission" date="2012-04" db="EMBL/GenBank/DDBJ databases">
        <title>The Genome Sequence of Bartonella rochalimae BMGH.</title>
        <authorList>
            <consortium name="The Broad Institute Genome Sequencing Platform"/>
            <consortium name="The Broad Institute Genome Sequencing Center for Infectious Disease"/>
            <person name="Feldgarden M."/>
            <person name="Kirby J."/>
            <person name="Kosoy M."/>
            <person name="Birtles R."/>
            <person name="Probert W.S."/>
            <person name="Chiaraviglio L."/>
            <person name="Walker B."/>
            <person name="Young S.K."/>
            <person name="Zeng Q."/>
            <person name="Gargeya S."/>
            <person name="Fitzgerald M."/>
            <person name="Haas B."/>
            <person name="Abouelleil A."/>
            <person name="Alvarado L."/>
            <person name="Arachchi H.M."/>
            <person name="Berlin A.M."/>
            <person name="Chapman S.B."/>
            <person name="Goldberg J."/>
            <person name="Griggs A."/>
            <person name="Gujja S."/>
            <person name="Hansen M."/>
            <person name="Howarth C."/>
            <person name="Imamovic A."/>
            <person name="Larimer J."/>
            <person name="McCowen C."/>
            <person name="Montmayeur A."/>
            <person name="Murphy C."/>
            <person name="Neiman D."/>
            <person name="Pearson M."/>
            <person name="Priest M."/>
            <person name="Roberts A."/>
            <person name="Saif S."/>
            <person name="Shea T."/>
            <person name="Sisk P."/>
            <person name="Sykes S."/>
            <person name="Wortman J."/>
            <person name="Nusbaum C."/>
            <person name="Birren B."/>
        </authorList>
    </citation>
    <scope>NUCLEOTIDE SEQUENCE [LARGE SCALE GENOMIC DNA]</scope>
    <source>
        <strain evidence="2 3">ATCC BAA-1498</strain>
    </source>
</reference>
<dbReference type="InterPro" id="IPR007497">
    <property type="entry name" value="SIMPL/DUF541"/>
</dbReference>
<keyword evidence="1" id="KW-0732">Signal</keyword>
<dbReference type="GO" id="GO:0006974">
    <property type="term" value="P:DNA damage response"/>
    <property type="evidence" value="ECO:0007669"/>
    <property type="project" value="TreeGrafter"/>
</dbReference>
<dbReference type="PATRIC" id="fig|685782.3.peg.1079"/>
<dbReference type="PANTHER" id="PTHR34387:SF2">
    <property type="entry name" value="SLR1258 PROTEIN"/>
    <property type="match status" value="1"/>
</dbReference>
<feature type="signal peptide" evidence="1">
    <location>
        <begin position="1"/>
        <end position="33"/>
    </location>
</feature>
<dbReference type="HOGENOM" id="CLU_080344_4_0_5"/>
<dbReference type="PANTHER" id="PTHR34387">
    <property type="entry name" value="SLR1258 PROTEIN"/>
    <property type="match status" value="1"/>
</dbReference>